<feature type="compositionally biased region" description="Polar residues" evidence="1">
    <location>
        <begin position="240"/>
        <end position="261"/>
    </location>
</feature>
<evidence type="ECO:0000256" key="2">
    <source>
        <dbReference type="SAM" id="Phobius"/>
    </source>
</evidence>
<feature type="compositionally biased region" description="Low complexity" evidence="1">
    <location>
        <begin position="189"/>
        <end position="202"/>
    </location>
</feature>
<feature type="region of interest" description="Disordered" evidence="1">
    <location>
        <begin position="390"/>
        <end position="435"/>
    </location>
</feature>
<feature type="compositionally biased region" description="Low complexity" evidence="1">
    <location>
        <begin position="561"/>
        <end position="578"/>
    </location>
</feature>
<feature type="compositionally biased region" description="Low complexity" evidence="1">
    <location>
        <begin position="218"/>
        <end position="239"/>
    </location>
</feature>
<evidence type="ECO:0000313" key="4">
    <source>
        <dbReference type="WBParaSite" id="SRDH1_93200.1"/>
    </source>
</evidence>
<keyword evidence="2" id="KW-0812">Transmembrane</keyword>
<organism evidence="3 4">
    <name type="scientific">Schistosoma rodhaini</name>
    <dbReference type="NCBI Taxonomy" id="6188"/>
    <lineage>
        <taxon>Eukaryota</taxon>
        <taxon>Metazoa</taxon>
        <taxon>Spiralia</taxon>
        <taxon>Lophotrochozoa</taxon>
        <taxon>Platyhelminthes</taxon>
        <taxon>Trematoda</taxon>
        <taxon>Digenea</taxon>
        <taxon>Strigeidida</taxon>
        <taxon>Schistosomatoidea</taxon>
        <taxon>Schistosomatidae</taxon>
        <taxon>Schistosoma</taxon>
    </lineage>
</organism>
<feature type="compositionally biased region" description="Polar residues" evidence="1">
    <location>
        <begin position="658"/>
        <end position="667"/>
    </location>
</feature>
<dbReference type="WBParaSite" id="SRDH1_93200.1">
    <property type="protein sequence ID" value="SRDH1_93200.1"/>
    <property type="gene ID" value="SRDH1_93200"/>
</dbReference>
<keyword evidence="2" id="KW-1133">Transmembrane helix</keyword>
<dbReference type="AlphaFoldDB" id="A0AA85GF34"/>
<evidence type="ECO:0000256" key="1">
    <source>
        <dbReference type="SAM" id="MobiDB-lite"/>
    </source>
</evidence>
<feature type="region of interest" description="Disordered" evidence="1">
    <location>
        <begin position="537"/>
        <end position="590"/>
    </location>
</feature>
<feature type="region of interest" description="Disordered" evidence="1">
    <location>
        <begin position="632"/>
        <end position="672"/>
    </location>
</feature>
<protein>
    <submittedName>
        <fullName evidence="4">Uncharacterized protein</fullName>
    </submittedName>
</protein>
<evidence type="ECO:0000313" key="3">
    <source>
        <dbReference type="Proteomes" id="UP000050792"/>
    </source>
</evidence>
<feature type="compositionally biased region" description="Low complexity" evidence="1">
    <location>
        <begin position="409"/>
        <end position="431"/>
    </location>
</feature>
<dbReference type="Proteomes" id="UP000050792">
    <property type="component" value="Unassembled WGS sequence"/>
</dbReference>
<feature type="compositionally biased region" description="Low complexity" evidence="1">
    <location>
        <begin position="541"/>
        <end position="550"/>
    </location>
</feature>
<sequence length="685" mass="75077">MVPPDEGQLFGLYGYLVLIIFLALICILLYLFPDIRAHLPWHNFIESIKDTNADIPKSNTSENIPRSTNGVQLIQSKKNPTLRKRSIRKTTTTLSSTAKSLSPSSFSTKLSDKSSSFSSSAHSFNSIEDCRTVDEILKNEQNECLNDTNLCSVKQKPVASEQMMTTMTDKNIFSKDADTIASTIHEVMKTSSSKGSSTTTKSLKTKKSNPIHHESCKTVVESPSPLSSLSSSSTVPEPLNNSQISTPVPDTSVTPQALDTTGNDDGDWLCANIKSVRRRRRNNNNNNKDTKQLMSTDNNNDDVHIDDTKLEGHVLQPQPINLSSVILAEKNSQNKSNSTHGISSNDQQYLMTSQDVINSKTNENLEPDSSHQCVVECSNKTSSIIENIDSSLKKQSSTEHSLKDPSVPSSTTNITTTTTTTSSSNSSHSNNDPSLIVLHSTTIVTSKRKRRNIPNKKSTDEIIINNNESIESYSILCNENPLDNDNNSMLTVTTTNTTNSSSTITTNTNISTPIHLSMKRNLHKKHEDDENGFELIELPNTSTSSSLSSSAVESDELEMHSSSSLIINTTSSTTTTSTAEKSSLPQAPPDLLSHFPPLIKTDNGDPIAVTMEVELLEGGRHPQANKLLKSALSSNNNNNNNQITHQQEQSTDDYVGKTYSTSSSGNKTAMKRSKGQHKYILFAIF</sequence>
<feature type="compositionally biased region" description="Low complexity" evidence="1">
    <location>
        <begin position="89"/>
        <end position="121"/>
    </location>
</feature>
<feature type="region of interest" description="Disordered" evidence="1">
    <location>
        <begin position="188"/>
        <end position="302"/>
    </location>
</feature>
<keyword evidence="3" id="KW-1185">Reference proteome</keyword>
<accession>A0AA85GF34</accession>
<feature type="region of interest" description="Disordered" evidence="1">
    <location>
        <begin position="82"/>
        <end position="121"/>
    </location>
</feature>
<name>A0AA85GF34_9TREM</name>
<proteinExistence type="predicted"/>
<reference evidence="4" key="2">
    <citation type="submission" date="2023-11" db="UniProtKB">
        <authorList>
            <consortium name="WormBaseParasite"/>
        </authorList>
    </citation>
    <scope>IDENTIFICATION</scope>
</reference>
<reference evidence="3" key="1">
    <citation type="submission" date="2022-06" db="EMBL/GenBank/DDBJ databases">
        <authorList>
            <person name="Berger JAMES D."/>
            <person name="Berger JAMES D."/>
        </authorList>
    </citation>
    <scope>NUCLEOTIDE SEQUENCE [LARGE SCALE GENOMIC DNA]</scope>
</reference>
<feature type="transmembrane region" description="Helical" evidence="2">
    <location>
        <begin position="12"/>
        <end position="32"/>
    </location>
</feature>
<feature type="compositionally biased region" description="Low complexity" evidence="1">
    <location>
        <begin position="632"/>
        <end position="641"/>
    </location>
</feature>
<keyword evidence="2" id="KW-0472">Membrane</keyword>